<name>A0ABU1D5K9_9BURK</name>
<evidence type="ECO:0000313" key="2">
    <source>
        <dbReference type="Proteomes" id="UP001232156"/>
    </source>
</evidence>
<dbReference type="Pfam" id="PF22752">
    <property type="entry name" value="DUF488-N3i"/>
    <property type="match status" value="1"/>
</dbReference>
<dbReference type="PANTHER" id="PTHR36849:SF1">
    <property type="entry name" value="CYTOPLASMIC PROTEIN"/>
    <property type="match status" value="1"/>
</dbReference>
<sequence length="117" mass="13882">MNVAIRRVYDPPQANEGMRILVDRLWPRGVRKSDLDYDRWEKDIAPTPALRKWFGHDPQRWEDFDRKYREELARPQARERLNEIAHEAGTRRITLLYAARDPQHNHAVILADVLSAL</sequence>
<dbReference type="EMBL" id="JAUZQE010000012">
    <property type="protein sequence ID" value="MDR4125719.1"/>
    <property type="molecule type" value="Genomic_DNA"/>
</dbReference>
<accession>A0ABU1D5K9</accession>
<gene>
    <name evidence="1" type="ORF">Q8947_06940</name>
</gene>
<reference evidence="1 2" key="1">
    <citation type="submission" date="2023-08" db="EMBL/GenBank/DDBJ databases">
        <title>Alcaligenaceae gen. nov., a novel taxon isolated from the sludge of Yixing Pesticide Factory.</title>
        <authorList>
            <person name="Ruan L."/>
        </authorList>
    </citation>
    <scope>NUCLEOTIDE SEQUENCE [LARGE SCALE GENOMIC DNA]</scope>
    <source>
        <strain evidence="1 2">LG-2</strain>
    </source>
</reference>
<dbReference type="InterPro" id="IPR052552">
    <property type="entry name" value="YeaO-like"/>
</dbReference>
<protein>
    <submittedName>
        <fullName evidence="1">DUF488 family protein</fullName>
    </submittedName>
</protein>
<dbReference type="Proteomes" id="UP001232156">
    <property type="component" value="Unassembled WGS sequence"/>
</dbReference>
<keyword evidence="2" id="KW-1185">Reference proteome</keyword>
<dbReference type="PANTHER" id="PTHR36849">
    <property type="entry name" value="CYTOPLASMIC PROTEIN-RELATED"/>
    <property type="match status" value="1"/>
</dbReference>
<evidence type="ECO:0000313" key="1">
    <source>
        <dbReference type="EMBL" id="MDR4125719.1"/>
    </source>
</evidence>
<dbReference type="RefSeq" id="WP_347286861.1">
    <property type="nucleotide sequence ID" value="NZ_JAUZQE010000012.1"/>
</dbReference>
<comment type="caution">
    <text evidence="1">The sequence shown here is derived from an EMBL/GenBank/DDBJ whole genome shotgun (WGS) entry which is preliminary data.</text>
</comment>
<organism evidence="1 2">
    <name type="scientific">Yanghanlia caeni</name>
    <dbReference type="NCBI Taxonomy" id="3064283"/>
    <lineage>
        <taxon>Bacteria</taxon>
        <taxon>Pseudomonadati</taxon>
        <taxon>Pseudomonadota</taxon>
        <taxon>Betaproteobacteria</taxon>
        <taxon>Burkholderiales</taxon>
        <taxon>Alcaligenaceae</taxon>
        <taxon>Yanghanlia</taxon>
    </lineage>
</organism>
<proteinExistence type="predicted"/>